<dbReference type="EMBL" id="JACFYF010000176">
    <property type="protein sequence ID" value="MBA5764795.1"/>
    <property type="molecule type" value="Genomic_DNA"/>
</dbReference>
<dbReference type="Proteomes" id="UP000571701">
    <property type="component" value="Unassembled WGS sequence"/>
</dbReference>
<dbReference type="AlphaFoldDB" id="A0A7W2FV22"/>
<protein>
    <submittedName>
        <fullName evidence="1">DUF2125 domain-containing protein</fullName>
    </submittedName>
</protein>
<organism evidence="1 2">
    <name type="scientific">Vibrio marinisediminis</name>
    <dbReference type="NCBI Taxonomy" id="2758441"/>
    <lineage>
        <taxon>Bacteria</taxon>
        <taxon>Pseudomonadati</taxon>
        <taxon>Pseudomonadota</taxon>
        <taxon>Gammaproteobacteria</taxon>
        <taxon>Vibrionales</taxon>
        <taxon>Vibrionaceae</taxon>
        <taxon>Vibrio</taxon>
    </lineage>
</organism>
<keyword evidence="2" id="KW-1185">Reference proteome</keyword>
<name>A0A7W2FV22_9VIBR</name>
<evidence type="ECO:0000313" key="2">
    <source>
        <dbReference type="Proteomes" id="UP000571701"/>
    </source>
</evidence>
<sequence>GTMPGLPALSGRIGMTSRGLNGLLDNLAELGLLRPSDVMGARMVIAMLTTPSNDPDTLSAEIELKPDGGLVANGMRLR</sequence>
<evidence type="ECO:0000313" key="1">
    <source>
        <dbReference type="EMBL" id="MBA5764795.1"/>
    </source>
</evidence>
<gene>
    <name evidence="1" type="ORF">H2O73_20825</name>
</gene>
<feature type="non-terminal residue" evidence="1">
    <location>
        <position position="1"/>
    </location>
</feature>
<accession>A0A7W2FV22</accession>
<reference evidence="1 2" key="1">
    <citation type="submission" date="2020-07" db="EMBL/GenBank/DDBJ databases">
        <title>Vibrio marinisediminis sp. nov., isolated from marine sediment.</title>
        <authorList>
            <person name="Ji X."/>
        </authorList>
    </citation>
    <scope>NUCLEOTIDE SEQUENCE [LARGE SCALE GENOMIC DNA]</scope>
    <source>
        <strain evidence="1 2">404</strain>
    </source>
</reference>
<proteinExistence type="predicted"/>
<comment type="caution">
    <text evidence="1">The sequence shown here is derived from an EMBL/GenBank/DDBJ whole genome shotgun (WGS) entry which is preliminary data.</text>
</comment>